<sequence>MGGGDVWNALRGQVVHTGKHAEVWENMDKFDRGRREAADAAARGGGDRGSDRGGREGGGSASADGNVGGYRKVRGPDGQMMSGAQMRNARNAEGTVDWKEKFSNDTRFSSAIGSTRSKKDKVVDIDKMAAAAKAYAAAQRAKAEAEGCGGGDGGEDAGGRGDVAAGEKRKRDGGDDGRERATIMTTTNSTILTDASGATEDRPPFALKPDDPALLKRVQKVAEFVVKNGKKFEDVTREKQRDNRVEFSFLWPGGEGVDYYAWLKHCLKNGMNPETPPGVEGGGGFDAAKLAEAARRIAEAAAATESGGGRNAAQAAVTNANVDDDAKRASAAKTKTKTSAVVAAAAAAAPVPVVAKVGAWQAVKDAEGKTYYWNKDTGATTWDPPPGFL</sequence>
<dbReference type="SUPFAM" id="SSF109905">
    <property type="entry name" value="Surp module (SWAP domain)"/>
    <property type="match status" value="1"/>
</dbReference>
<protein>
    <submittedName>
        <fullName evidence="4">Predicted protein</fullName>
    </submittedName>
</protein>
<dbReference type="OMA" id="HAEVWEN"/>
<dbReference type="Pfam" id="PF01805">
    <property type="entry name" value="Surp"/>
    <property type="match status" value="1"/>
</dbReference>
<name>C1N1E1_MICPC</name>
<dbReference type="KEGG" id="mpp:MICPUCDRAFT_51367"/>
<organism evidence="5">
    <name type="scientific">Micromonas pusilla (strain CCMP1545)</name>
    <name type="common">Picoplanktonic green alga</name>
    <dbReference type="NCBI Taxonomy" id="564608"/>
    <lineage>
        <taxon>Eukaryota</taxon>
        <taxon>Viridiplantae</taxon>
        <taxon>Chlorophyta</taxon>
        <taxon>Mamiellophyceae</taxon>
        <taxon>Mamiellales</taxon>
        <taxon>Mamiellaceae</taxon>
        <taxon>Micromonas</taxon>
    </lineage>
</organism>
<dbReference type="SMART" id="SM00648">
    <property type="entry name" value="SWAP"/>
    <property type="match status" value="1"/>
</dbReference>
<feature type="domain" description="SURP motif" evidence="3">
    <location>
        <begin position="217"/>
        <end position="260"/>
    </location>
</feature>
<proteinExistence type="predicted"/>
<dbReference type="RefSeq" id="XP_003061800.1">
    <property type="nucleotide sequence ID" value="XM_003061754.1"/>
</dbReference>
<feature type="compositionally biased region" description="Basic and acidic residues" evidence="1">
    <location>
        <begin position="165"/>
        <end position="180"/>
    </location>
</feature>
<feature type="compositionally biased region" description="Basic and acidic residues" evidence="1">
    <location>
        <begin position="26"/>
        <end position="38"/>
    </location>
</feature>
<dbReference type="Gene3D" id="2.20.70.10">
    <property type="match status" value="1"/>
</dbReference>
<accession>C1N1E1</accession>
<evidence type="ECO:0000313" key="5">
    <source>
        <dbReference type="Proteomes" id="UP000001876"/>
    </source>
</evidence>
<dbReference type="SUPFAM" id="SSF51045">
    <property type="entry name" value="WW domain"/>
    <property type="match status" value="1"/>
</dbReference>
<dbReference type="PANTHER" id="PTHR12323:SF0">
    <property type="entry name" value="CALCIUM HOMEOSTASIS ENDOPLASMIC RETICULUM PROTEIN"/>
    <property type="match status" value="1"/>
</dbReference>
<dbReference type="STRING" id="564608.C1N1E1"/>
<dbReference type="GeneID" id="9686988"/>
<dbReference type="EMBL" id="GG663744">
    <property type="protein sequence ID" value="EEH54430.1"/>
    <property type="molecule type" value="Genomic_DNA"/>
</dbReference>
<dbReference type="PANTHER" id="PTHR12323">
    <property type="entry name" value="SR-RELATED CTD ASSOCIATED FACTOR 6"/>
    <property type="match status" value="1"/>
</dbReference>
<dbReference type="CDD" id="cd00201">
    <property type="entry name" value="WW"/>
    <property type="match status" value="1"/>
</dbReference>
<evidence type="ECO:0000259" key="3">
    <source>
        <dbReference type="PROSITE" id="PS50128"/>
    </source>
</evidence>
<dbReference type="AlphaFoldDB" id="C1N1E1"/>
<dbReference type="OrthoDB" id="4822at2759"/>
<dbReference type="PROSITE" id="PS50020">
    <property type="entry name" value="WW_DOMAIN_2"/>
    <property type="match status" value="1"/>
</dbReference>
<feature type="region of interest" description="Disordered" evidence="1">
    <location>
        <begin position="141"/>
        <end position="180"/>
    </location>
</feature>
<dbReference type="GO" id="GO:0006396">
    <property type="term" value="P:RNA processing"/>
    <property type="evidence" value="ECO:0007669"/>
    <property type="project" value="InterPro"/>
</dbReference>
<feature type="region of interest" description="Disordered" evidence="1">
    <location>
        <begin position="302"/>
        <end position="334"/>
    </location>
</feature>
<reference evidence="4 5" key="1">
    <citation type="journal article" date="2009" name="Science">
        <title>Green evolution and dynamic adaptations revealed by genomes of the marine picoeukaryotes Micromonas.</title>
        <authorList>
            <person name="Worden A.Z."/>
            <person name="Lee J.H."/>
            <person name="Mock T."/>
            <person name="Rouze P."/>
            <person name="Simmons M.P."/>
            <person name="Aerts A.L."/>
            <person name="Allen A.E."/>
            <person name="Cuvelier M.L."/>
            <person name="Derelle E."/>
            <person name="Everett M.V."/>
            <person name="Foulon E."/>
            <person name="Grimwood J."/>
            <person name="Gundlach H."/>
            <person name="Henrissat B."/>
            <person name="Napoli C."/>
            <person name="McDonald S.M."/>
            <person name="Parker M.S."/>
            <person name="Rombauts S."/>
            <person name="Salamov A."/>
            <person name="Von Dassow P."/>
            <person name="Badger J.H."/>
            <person name="Coutinho P.M."/>
            <person name="Demir E."/>
            <person name="Dubchak I."/>
            <person name="Gentemann C."/>
            <person name="Eikrem W."/>
            <person name="Gready J.E."/>
            <person name="John U."/>
            <person name="Lanier W."/>
            <person name="Lindquist E.A."/>
            <person name="Lucas S."/>
            <person name="Mayer K.F."/>
            <person name="Moreau H."/>
            <person name="Not F."/>
            <person name="Otillar R."/>
            <person name="Panaud O."/>
            <person name="Pangilinan J."/>
            <person name="Paulsen I."/>
            <person name="Piegu B."/>
            <person name="Poliakov A."/>
            <person name="Robbens S."/>
            <person name="Schmutz J."/>
            <person name="Toulza E."/>
            <person name="Wyss T."/>
            <person name="Zelensky A."/>
            <person name="Zhou K."/>
            <person name="Armbrust E.V."/>
            <person name="Bhattacharya D."/>
            <person name="Goodenough U.W."/>
            <person name="Van de Peer Y."/>
            <person name="Grigoriev I.V."/>
        </authorList>
    </citation>
    <scope>NUCLEOTIDE SEQUENCE [LARGE SCALE GENOMIC DNA]</scope>
    <source>
        <strain evidence="4 5">CCMP1545</strain>
    </source>
</reference>
<dbReference type="InterPro" id="IPR036020">
    <property type="entry name" value="WW_dom_sf"/>
</dbReference>
<feature type="domain" description="WW" evidence="2">
    <location>
        <begin position="360"/>
        <end position="387"/>
    </location>
</feature>
<keyword evidence="5" id="KW-1185">Reference proteome</keyword>
<dbReference type="InterPro" id="IPR000061">
    <property type="entry name" value="Surp"/>
</dbReference>
<dbReference type="Gene3D" id="1.10.10.790">
    <property type="entry name" value="Surp module"/>
    <property type="match status" value="1"/>
</dbReference>
<dbReference type="GO" id="GO:0048471">
    <property type="term" value="C:perinuclear region of cytoplasm"/>
    <property type="evidence" value="ECO:0007669"/>
    <property type="project" value="TreeGrafter"/>
</dbReference>
<dbReference type="PROSITE" id="PS01159">
    <property type="entry name" value="WW_DOMAIN_1"/>
    <property type="match status" value="1"/>
</dbReference>
<dbReference type="Pfam" id="PF00397">
    <property type="entry name" value="WW"/>
    <property type="match status" value="1"/>
</dbReference>
<dbReference type="InterPro" id="IPR035967">
    <property type="entry name" value="SWAP/Surp_sf"/>
</dbReference>
<gene>
    <name evidence="4" type="ORF">MICPUCDRAFT_51367</name>
</gene>
<feature type="compositionally biased region" description="Low complexity" evidence="1">
    <location>
        <begin position="302"/>
        <end position="321"/>
    </location>
</feature>
<dbReference type="eggNOG" id="ENOG502SEA2">
    <property type="taxonomic scope" value="Eukaryota"/>
</dbReference>
<feature type="region of interest" description="Disordered" evidence="1">
    <location>
        <begin position="26"/>
        <end position="95"/>
    </location>
</feature>
<evidence type="ECO:0000313" key="4">
    <source>
        <dbReference type="EMBL" id="EEH54430.1"/>
    </source>
</evidence>
<dbReference type="InterPro" id="IPR001202">
    <property type="entry name" value="WW_dom"/>
</dbReference>
<dbReference type="GO" id="GO:0006874">
    <property type="term" value="P:intracellular calcium ion homeostasis"/>
    <property type="evidence" value="ECO:0007669"/>
    <property type="project" value="TreeGrafter"/>
</dbReference>
<evidence type="ECO:0000256" key="1">
    <source>
        <dbReference type="SAM" id="MobiDB-lite"/>
    </source>
</evidence>
<dbReference type="GO" id="GO:0003723">
    <property type="term" value="F:RNA binding"/>
    <property type="evidence" value="ECO:0007669"/>
    <property type="project" value="InterPro"/>
</dbReference>
<dbReference type="PROSITE" id="PS50128">
    <property type="entry name" value="SURP"/>
    <property type="match status" value="1"/>
</dbReference>
<dbReference type="SMART" id="SM00456">
    <property type="entry name" value="WW"/>
    <property type="match status" value="1"/>
</dbReference>
<evidence type="ECO:0000259" key="2">
    <source>
        <dbReference type="PROSITE" id="PS50020"/>
    </source>
</evidence>
<dbReference type="Proteomes" id="UP000001876">
    <property type="component" value="Unassembled WGS sequence"/>
</dbReference>
<feature type="compositionally biased region" description="Basic and acidic residues" evidence="1">
    <location>
        <begin position="45"/>
        <end position="55"/>
    </location>
</feature>